<sequence>EECKHVLVVAEIGLAIRRELTEMATLNFDLPHGQGYFFAGNKSNLFTNREKYSYTFSRMASKTLNDTELFEHSGALKGKVVLITGASNGIGQAAAIAFASYGARVIIGDIDVASGKHTIRECLRAGGTIGADAMVLKCDVTSWEDQTALFAAGYEKYGRIDYVVPNAGIGQGGDGYLALTGLERKGLTKPDTKVVDVNLT</sequence>
<evidence type="ECO:0000313" key="1">
    <source>
        <dbReference type="EMBL" id="CAG8721112.1"/>
    </source>
</evidence>
<proteinExistence type="predicted"/>
<dbReference type="Proteomes" id="UP000789525">
    <property type="component" value="Unassembled WGS sequence"/>
</dbReference>
<feature type="non-terminal residue" evidence="1">
    <location>
        <position position="1"/>
    </location>
</feature>
<comment type="caution">
    <text evidence="1">The sequence shown here is derived from an EMBL/GenBank/DDBJ whole genome shotgun (WGS) entry which is preliminary data.</text>
</comment>
<reference evidence="1" key="1">
    <citation type="submission" date="2021-06" db="EMBL/GenBank/DDBJ databases">
        <authorList>
            <person name="Kallberg Y."/>
            <person name="Tangrot J."/>
            <person name="Rosling A."/>
        </authorList>
    </citation>
    <scope>NUCLEOTIDE SEQUENCE</scope>
    <source>
        <strain evidence="1">CL356</strain>
    </source>
</reference>
<organism evidence="1 2">
    <name type="scientific">Acaulospora colombiana</name>
    <dbReference type="NCBI Taxonomy" id="27376"/>
    <lineage>
        <taxon>Eukaryota</taxon>
        <taxon>Fungi</taxon>
        <taxon>Fungi incertae sedis</taxon>
        <taxon>Mucoromycota</taxon>
        <taxon>Glomeromycotina</taxon>
        <taxon>Glomeromycetes</taxon>
        <taxon>Diversisporales</taxon>
        <taxon>Acaulosporaceae</taxon>
        <taxon>Acaulospora</taxon>
    </lineage>
</organism>
<keyword evidence="2" id="KW-1185">Reference proteome</keyword>
<feature type="non-terminal residue" evidence="1">
    <location>
        <position position="200"/>
    </location>
</feature>
<evidence type="ECO:0000313" key="2">
    <source>
        <dbReference type="Proteomes" id="UP000789525"/>
    </source>
</evidence>
<name>A0ACA9PUA9_9GLOM</name>
<dbReference type="EMBL" id="CAJVPT010038791">
    <property type="protein sequence ID" value="CAG8721112.1"/>
    <property type="molecule type" value="Genomic_DNA"/>
</dbReference>
<accession>A0ACA9PUA9</accession>
<gene>
    <name evidence="1" type="ORF">ACOLOM_LOCUS11144</name>
</gene>
<protein>
    <submittedName>
        <fullName evidence="1">15684_t:CDS:1</fullName>
    </submittedName>
</protein>